<dbReference type="Proteomes" id="UP001642360">
    <property type="component" value="Unassembled WGS sequence"/>
</dbReference>
<organism evidence="1 2">
    <name type="scientific">Ilex paraguariensis</name>
    <name type="common">yerba mate</name>
    <dbReference type="NCBI Taxonomy" id="185542"/>
    <lineage>
        <taxon>Eukaryota</taxon>
        <taxon>Viridiplantae</taxon>
        <taxon>Streptophyta</taxon>
        <taxon>Embryophyta</taxon>
        <taxon>Tracheophyta</taxon>
        <taxon>Spermatophyta</taxon>
        <taxon>Magnoliopsida</taxon>
        <taxon>eudicotyledons</taxon>
        <taxon>Gunneridae</taxon>
        <taxon>Pentapetalae</taxon>
        <taxon>asterids</taxon>
        <taxon>campanulids</taxon>
        <taxon>Aquifoliales</taxon>
        <taxon>Aquifoliaceae</taxon>
        <taxon>Ilex</taxon>
    </lineage>
</organism>
<reference evidence="1 2" key="1">
    <citation type="submission" date="2024-02" db="EMBL/GenBank/DDBJ databases">
        <authorList>
            <person name="Vignale AGUSTIN F."/>
            <person name="Sosa J E."/>
            <person name="Modenutti C."/>
        </authorList>
    </citation>
    <scope>NUCLEOTIDE SEQUENCE [LARGE SCALE GENOMIC DNA]</scope>
</reference>
<accession>A0ABC8RGQ0</accession>
<protein>
    <submittedName>
        <fullName evidence="1">Uncharacterized protein</fullName>
    </submittedName>
</protein>
<dbReference type="AlphaFoldDB" id="A0ABC8RGQ0"/>
<dbReference type="InterPro" id="IPR037231">
    <property type="entry name" value="NAP-like_sf"/>
</dbReference>
<evidence type="ECO:0000313" key="1">
    <source>
        <dbReference type="EMBL" id="CAK9144136.1"/>
    </source>
</evidence>
<sequence>MNDNKDNFNMSDIGSASNAEDEANIVDALKMSCFSFGLGYDFVSNKLQDLTEKHSRKVIKRVKILRKIQACHFYDSYALCIENIMNWKPNICEERTSVEAKYQKLFQRLYSKRYETVNGFVEAAGGKENLISGLLQ</sequence>
<dbReference type="SUPFAM" id="SSF143113">
    <property type="entry name" value="NAP-like"/>
    <property type="match status" value="1"/>
</dbReference>
<gene>
    <name evidence="1" type="ORF">ILEXP_LOCUS11877</name>
</gene>
<name>A0ABC8RGQ0_9AQUA</name>
<proteinExistence type="predicted"/>
<dbReference type="Gene3D" id="1.20.5.1500">
    <property type="match status" value="1"/>
</dbReference>
<dbReference type="EMBL" id="CAUOFW020001369">
    <property type="protein sequence ID" value="CAK9144136.1"/>
    <property type="molecule type" value="Genomic_DNA"/>
</dbReference>
<comment type="caution">
    <text evidence="1">The sequence shown here is derived from an EMBL/GenBank/DDBJ whole genome shotgun (WGS) entry which is preliminary data.</text>
</comment>
<evidence type="ECO:0000313" key="2">
    <source>
        <dbReference type="Proteomes" id="UP001642360"/>
    </source>
</evidence>
<keyword evidence="2" id="KW-1185">Reference proteome</keyword>